<reference evidence="6 7" key="1">
    <citation type="submission" date="2018-08" db="EMBL/GenBank/DDBJ databases">
        <title>A genome reference for cultivated species of the human gut microbiota.</title>
        <authorList>
            <person name="Zou Y."/>
            <person name="Xue W."/>
            <person name="Luo G."/>
        </authorList>
    </citation>
    <scope>NUCLEOTIDE SEQUENCE [LARGE SCALE GENOMIC DNA]</scope>
    <source>
        <strain evidence="6 7">TF05-11AC</strain>
    </source>
</reference>
<dbReference type="Gene3D" id="2.120.10.30">
    <property type="entry name" value="TolB, C-terminal domain"/>
    <property type="match status" value="1"/>
</dbReference>
<dbReference type="InterPro" id="IPR011042">
    <property type="entry name" value="6-blade_b-propeller_TolB-like"/>
</dbReference>
<dbReference type="InterPro" id="IPR051262">
    <property type="entry name" value="SMP-30/CGR1_Lactonase"/>
</dbReference>
<evidence type="ECO:0000313" key="6">
    <source>
        <dbReference type="EMBL" id="RGM02925.1"/>
    </source>
</evidence>
<dbReference type="InterPro" id="IPR013658">
    <property type="entry name" value="SGL"/>
</dbReference>
<evidence type="ECO:0000256" key="3">
    <source>
        <dbReference type="PIRSR" id="PIRSR605511-1"/>
    </source>
</evidence>
<evidence type="ECO:0000256" key="1">
    <source>
        <dbReference type="ARBA" id="ARBA00008853"/>
    </source>
</evidence>
<dbReference type="RefSeq" id="WP_117621933.1">
    <property type="nucleotide sequence ID" value="NZ_QSSQ01000017.1"/>
</dbReference>
<feature type="binding site" evidence="4">
    <location>
        <position position="247"/>
    </location>
    <ligand>
        <name>a divalent metal cation</name>
        <dbReference type="ChEBI" id="CHEBI:60240"/>
    </ligand>
</feature>
<accession>A0A3E4U538</accession>
<feature type="binding site" evidence="4">
    <location>
        <position position="50"/>
    </location>
    <ligand>
        <name>a divalent metal cation</name>
        <dbReference type="ChEBI" id="CHEBI:60240"/>
    </ligand>
</feature>
<dbReference type="PANTHER" id="PTHR47572">
    <property type="entry name" value="LIPOPROTEIN-RELATED"/>
    <property type="match status" value="1"/>
</dbReference>
<protein>
    <submittedName>
        <fullName evidence="6">SMP-30/gluconolactonase/LRE family protein</fullName>
    </submittedName>
</protein>
<dbReference type="InterPro" id="IPR005511">
    <property type="entry name" value="SMP-30"/>
</dbReference>
<dbReference type="PRINTS" id="PR01790">
    <property type="entry name" value="SMP30FAMILY"/>
</dbReference>
<evidence type="ECO:0000256" key="2">
    <source>
        <dbReference type="ARBA" id="ARBA00022801"/>
    </source>
</evidence>
<dbReference type="AlphaFoldDB" id="A0A3E4U538"/>
<keyword evidence="4" id="KW-0862">Zinc</keyword>
<dbReference type="Proteomes" id="UP000261257">
    <property type="component" value="Unassembled WGS sequence"/>
</dbReference>
<feature type="domain" description="SMP-30/Gluconolactonase/LRE-like region" evidence="5">
    <location>
        <begin position="48"/>
        <end position="303"/>
    </location>
</feature>
<proteinExistence type="inferred from homology"/>
<dbReference type="EMBL" id="QSSQ01000017">
    <property type="protein sequence ID" value="RGM02925.1"/>
    <property type="molecule type" value="Genomic_DNA"/>
</dbReference>
<dbReference type="GO" id="GO:0016787">
    <property type="term" value="F:hydrolase activity"/>
    <property type="evidence" value="ECO:0007669"/>
    <property type="project" value="UniProtKB-KW"/>
</dbReference>
<dbReference type="Pfam" id="PF08450">
    <property type="entry name" value="SGL"/>
    <property type="match status" value="1"/>
</dbReference>
<keyword evidence="4" id="KW-0479">Metal-binding</keyword>
<gene>
    <name evidence="6" type="ORF">DXC39_16810</name>
</gene>
<feature type="binding site" evidence="4">
    <location>
        <position position="137"/>
    </location>
    <ligand>
        <name>substrate</name>
    </ligand>
</feature>
<comment type="similarity">
    <text evidence="1">Belongs to the SMP-30/CGR1 family.</text>
</comment>
<comment type="cofactor">
    <cofactor evidence="4">
        <name>Zn(2+)</name>
        <dbReference type="ChEBI" id="CHEBI:29105"/>
    </cofactor>
    <text evidence="4">Binds 1 divalent metal cation per subunit.</text>
</comment>
<dbReference type="GO" id="GO:0046872">
    <property type="term" value="F:metal ion binding"/>
    <property type="evidence" value="ECO:0007669"/>
    <property type="project" value="UniProtKB-KW"/>
</dbReference>
<feature type="active site" description="Proton donor/acceptor" evidence="3">
    <location>
        <position position="247"/>
    </location>
</feature>
<keyword evidence="2" id="KW-0378">Hydrolase</keyword>
<feature type="binding site" evidence="4">
    <location>
        <position position="195"/>
    </location>
    <ligand>
        <name>a divalent metal cation</name>
        <dbReference type="ChEBI" id="CHEBI:60240"/>
    </ligand>
</feature>
<evidence type="ECO:0000259" key="5">
    <source>
        <dbReference type="Pfam" id="PF08450"/>
    </source>
</evidence>
<evidence type="ECO:0000313" key="7">
    <source>
        <dbReference type="Proteomes" id="UP000261257"/>
    </source>
</evidence>
<sequence>MRRRYRQKNVRDDRRENMKVTLNVMDERIYRLINSEEDIETIVSGMHLTEGAVWDYERDMLLFNDIPVSNTMEWNEKAGSKVLFYNGKKANGQCFDLEGRLVVCEHAVSHLSRCNPDGSGYETLAVSCDGVELNSPNDVVCRSDGLIYFTDPDYGRQDAPAGVGRPIPSDKRPVYILNPDTGEIRTGADTFKNPNGLCFSIDEKTLYVNDSPTYQIMMFDVEDDGSLVNGRLFARTPQLGSDDTVPDGMKIDEEGNVFCCGPDGLHIYAADGTQLGILVTSGIDTALNFCWGGKDGKDFFITCKGSVLKTRTQTCGYTHIQYKKGIIPRRDVR</sequence>
<dbReference type="SUPFAM" id="SSF63829">
    <property type="entry name" value="Calcium-dependent phosphotriesterase"/>
    <property type="match status" value="1"/>
</dbReference>
<organism evidence="6 7">
    <name type="scientific">Hungatella hathewayi</name>
    <dbReference type="NCBI Taxonomy" id="154046"/>
    <lineage>
        <taxon>Bacteria</taxon>
        <taxon>Bacillati</taxon>
        <taxon>Bacillota</taxon>
        <taxon>Clostridia</taxon>
        <taxon>Lachnospirales</taxon>
        <taxon>Lachnospiraceae</taxon>
        <taxon>Hungatella</taxon>
    </lineage>
</organism>
<name>A0A3E4U538_9FIRM</name>
<comment type="caution">
    <text evidence="6">The sequence shown here is derived from an EMBL/GenBank/DDBJ whole genome shotgun (WGS) entry which is preliminary data.</text>
</comment>
<evidence type="ECO:0000256" key="4">
    <source>
        <dbReference type="PIRSR" id="PIRSR605511-2"/>
    </source>
</evidence>
<dbReference type="PANTHER" id="PTHR47572:SF4">
    <property type="entry name" value="LACTONASE DRP35"/>
    <property type="match status" value="1"/>
</dbReference>